<evidence type="ECO:0000256" key="1">
    <source>
        <dbReference type="SAM" id="SignalP"/>
    </source>
</evidence>
<gene>
    <name evidence="2" type="ORF">HQ497_04645</name>
</gene>
<dbReference type="EMBL" id="JABMOJ010000169">
    <property type="protein sequence ID" value="NQV64635.1"/>
    <property type="molecule type" value="Genomic_DNA"/>
</dbReference>
<feature type="non-terminal residue" evidence="2">
    <location>
        <position position="64"/>
    </location>
</feature>
<feature type="signal peptide" evidence="1">
    <location>
        <begin position="1"/>
        <end position="18"/>
    </location>
</feature>
<evidence type="ECO:0000313" key="3">
    <source>
        <dbReference type="Proteomes" id="UP000754644"/>
    </source>
</evidence>
<dbReference type="Proteomes" id="UP000754644">
    <property type="component" value="Unassembled WGS sequence"/>
</dbReference>
<comment type="caution">
    <text evidence="2">The sequence shown here is derived from an EMBL/GenBank/DDBJ whole genome shotgun (WGS) entry which is preliminary data.</text>
</comment>
<organism evidence="2 3">
    <name type="scientific">SAR86 cluster bacterium</name>
    <dbReference type="NCBI Taxonomy" id="2030880"/>
    <lineage>
        <taxon>Bacteria</taxon>
        <taxon>Pseudomonadati</taxon>
        <taxon>Pseudomonadota</taxon>
        <taxon>Gammaproteobacteria</taxon>
        <taxon>SAR86 cluster</taxon>
    </lineage>
</organism>
<name>A0A973A7Z5_9GAMM</name>
<dbReference type="AlphaFoldDB" id="A0A973A7Z5"/>
<keyword evidence="1" id="KW-0732">Signal</keyword>
<sequence>MQNSLKTVALIVSLGCLAALHNAPPNVTLNGLAAANDTKKLADASEARMIRADLPIIKDHYGNP</sequence>
<proteinExistence type="predicted"/>
<reference evidence="2" key="1">
    <citation type="submission" date="2020-05" db="EMBL/GenBank/DDBJ databases">
        <title>Sulfur intermediates as new biogeochemical hubs in an aquatic model microbial ecosystem.</title>
        <authorList>
            <person name="Vigneron A."/>
        </authorList>
    </citation>
    <scope>NUCLEOTIDE SEQUENCE</scope>
    <source>
        <strain evidence="2">Bin.250</strain>
    </source>
</reference>
<accession>A0A973A7Z5</accession>
<evidence type="ECO:0000313" key="2">
    <source>
        <dbReference type="EMBL" id="NQV64635.1"/>
    </source>
</evidence>
<feature type="chain" id="PRO_5036695129" evidence="1">
    <location>
        <begin position="19"/>
        <end position="64"/>
    </location>
</feature>
<protein>
    <submittedName>
        <fullName evidence="2">Uncharacterized protein</fullName>
    </submittedName>
</protein>